<keyword evidence="4" id="KW-1185">Reference proteome</keyword>
<name>A0A085MB11_9BILA</name>
<dbReference type="SMART" id="SM00198">
    <property type="entry name" value="SCP"/>
    <property type="match status" value="1"/>
</dbReference>
<dbReference type="EMBL" id="KL367615">
    <property type="protein sequence ID" value="KFD61680.1"/>
    <property type="molecule type" value="Genomic_DNA"/>
</dbReference>
<evidence type="ECO:0000259" key="1">
    <source>
        <dbReference type="SMART" id="SM00198"/>
    </source>
</evidence>
<accession>A0A085MB11</accession>
<dbReference type="Pfam" id="PF00188">
    <property type="entry name" value="CAP"/>
    <property type="match status" value="1"/>
</dbReference>
<feature type="domain" description="SCP" evidence="1">
    <location>
        <begin position="45"/>
        <end position="178"/>
    </location>
</feature>
<dbReference type="SUPFAM" id="SSF55797">
    <property type="entry name" value="PR-1-like"/>
    <property type="match status" value="1"/>
</dbReference>
<dbReference type="Gene3D" id="3.40.33.10">
    <property type="entry name" value="CAP"/>
    <property type="match status" value="1"/>
</dbReference>
<reference evidence="2 4" key="1">
    <citation type="journal article" date="2014" name="Nat. Genet.">
        <title>Genome and transcriptome of the porcine whipworm Trichuris suis.</title>
        <authorList>
            <person name="Jex A.R."/>
            <person name="Nejsum P."/>
            <person name="Schwarz E.M."/>
            <person name="Hu L."/>
            <person name="Young N.D."/>
            <person name="Hall R.S."/>
            <person name="Korhonen P.K."/>
            <person name="Liao S."/>
            <person name="Thamsborg S."/>
            <person name="Xia J."/>
            <person name="Xu P."/>
            <person name="Wang S."/>
            <person name="Scheerlinck J.P."/>
            <person name="Hofmann A."/>
            <person name="Sternberg P.W."/>
            <person name="Wang J."/>
            <person name="Gasser R.B."/>
        </authorList>
    </citation>
    <scope>NUCLEOTIDE SEQUENCE [LARGE SCALE GENOMIC DNA]</scope>
    <source>
        <strain evidence="3">DCEP-RM93F</strain>
        <strain evidence="2">DCEP-RM93M</strain>
    </source>
</reference>
<dbReference type="EMBL" id="KL363208">
    <property type="protein sequence ID" value="KFD54407.1"/>
    <property type="molecule type" value="Genomic_DNA"/>
</dbReference>
<proteinExistence type="predicted"/>
<dbReference type="Proteomes" id="UP000030764">
    <property type="component" value="Unassembled WGS sequence"/>
</dbReference>
<gene>
    <name evidence="2" type="ORF">M513_04750</name>
    <name evidence="3" type="ORF">M514_04750</name>
</gene>
<organism evidence="2 4">
    <name type="scientific">Trichuris suis</name>
    <name type="common">pig whipworm</name>
    <dbReference type="NCBI Taxonomy" id="68888"/>
    <lineage>
        <taxon>Eukaryota</taxon>
        <taxon>Metazoa</taxon>
        <taxon>Ecdysozoa</taxon>
        <taxon>Nematoda</taxon>
        <taxon>Enoplea</taxon>
        <taxon>Dorylaimia</taxon>
        <taxon>Trichinellida</taxon>
        <taxon>Trichuridae</taxon>
        <taxon>Trichuris</taxon>
    </lineage>
</organism>
<dbReference type="Proteomes" id="UP000030758">
    <property type="component" value="Unassembled WGS sequence"/>
</dbReference>
<sequence>MCIYIQLHRTKFHRKSNMLFPVFLTLYTCVHLAIGSPLTIPIAEEWRSPFIEAFNKFRASLRSSNMESITEWSTDLEEDAQNNGALCKTTIEKGTAYVINNDLITPDNLASLLSKAKTNYATYKDTCSSSKNDGNCQSYKQITWYRGGKIGCALTKCDTTAIKNYTLTCVFQQKADLDQKLTYASGTPCTFCASSETCTSPNFLCVPVDAVAPSAPTYCGGSVPTQLIPLYRMVHKTTSATILTPEQNPTLATGFENKGLFGYVSSSADCKCNRLSPLIQMSASGVVDYVHVIGEEKVSYYSQKNYKFVRTLGFVVSSPGLCGSNATVHQFIRSSSYNYYTADEDEAKLMLQRTGSNTAYWFVGKPFAFWA</sequence>
<dbReference type="AlphaFoldDB" id="A0A085MB11"/>
<evidence type="ECO:0000313" key="4">
    <source>
        <dbReference type="Proteomes" id="UP000030764"/>
    </source>
</evidence>
<dbReference type="InterPro" id="IPR014044">
    <property type="entry name" value="CAP_dom"/>
</dbReference>
<dbReference type="InterPro" id="IPR035940">
    <property type="entry name" value="CAP_sf"/>
</dbReference>
<protein>
    <recommendedName>
        <fullName evidence="1">SCP domain-containing protein</fullName>
    </recommendedName>
</protein>
<evidence type="ECO:0000313" key="3">
    <source>
        <dbReference type="EMBL" id="KFD61680.1"/>
    </source>
</evidence>
<evidence type="ECO:0000313" key="2">
    <source>
        <dbReference type="EMBL" id="KFD54407.1"/>
    </source>
</evidence>